<dbReference type="KEGG" id="cch:Cag_0997"/>
<evidence type="ECO:0000313" key="1">
    <source>
        <dbReference type="EMBL" id="ABB28259.1"/>
    </source>
</evidence>
<gene>
    <name evidence="1" type="ordered locus">Cag_0997</name>
</gene>
<dbReference type="EMBL" id="CP000108">
    <property type="protein sequence ID" value="ABB28259.1"/>
    <property type="molecule type" value="Genomic_DNA"/>
</dbReference>
<reference evidence="1" key="1">
    <citation type="submission" date="2005-08" db="EMBL/GenBank/DDBJ databases">
        <title>Complete sequence of Chlorobium chlorochromatii CaD3.</title>
        <authorList>
            <person name="Copeland A."/>
            <person name="Lucas S."/>
            <person name="Lapidus A."/>
            <person name="Barry K."/>
            <person name="Detter J.C."/>
            <person name="Glavina T."/>
            <person name="Hammon N."/>
            <person name="Israni S."/>
            <person name="Pitluck S."/>
            <person name="Bryant D."/>
            <person name="Schmutz J."/>
            <person name="Larimer F."/>
            <person name="Land M."/>
            <person name="Kyrpides N."/>
            <person name="Ivanova N."/>
            <person name="Richardson P."/>
        </authorList>
    </citation>
    <scope>NUCLEOTIDE SEQUENCE [LARGE SCALE GENOMIC DNA]</scope>
    <source>
        <strain evidence="1">CaD3</strain>
    </source>
</reference>
<dbReference type="HOGENOM" id="CLU_1923837_0_0_10"/>
<dbReference type="STRING" id="340177.Cag_0997"/>
<dbReference type="AlphaFoldDB" id="Q3ARW6"/>
<dbReference type="AntiFam" id="ANF00272">
    <property type="entry name" value="Translation of CRISPR region"/>
</dbReference>
<sequence>MFQSTRPRRARQRGRRKIRLKKVSIHAPAKGATFHAYLYVSVPMFQSTRPRRARLSSMRYAYELGLVSIHAPAKGATAQKLRLFYVERVSIHAPAKGATCFVIISNHLILPFQSTRPRRARLIDIEEEGKQ</sequence>
<organism evidence="1">
    <name type="scientific">Chlorobium chlorochromatii (strain CaD3)</name>
    <dbReference type="NCBI Taxonomy" id="340177"/>
    <lineage>
        <taxon>Bacteria</taxon>
        <taxon>Pseudomonadati</taxon>
        <taxon>Chlorobiota</taxon>
        <taxon>Chlorobiia</taxon>
        <taxon>Chlorobiales</taxon>
        <taxon>Chlorobiaceae</taxon>
        <taxon>Chlorobium/Pelodictyon group</taxon>
        <taxon>Chlorobium</taxon>
    </lineage>
</organism>
<proteinExistence type="predicted"/>
<name>Q3ARW6_CHLCH</name>
<protein>
    <submittedName>
        <fullName evidence="1">Uncharacterized protein</fullName>
    </submittedName>
</protein>
<accession>Q3ARW6</accession>